<proteinExistence type="predicted"/>
<name>A0A0E9T5Z0_ANGAN</name>
<evidence type="ECO:0000313" key="1">
    <source>
        <dbReference type="EMBL" id="JAH48792.1"/>
    </source>
</evidence>
<sequence>MSWPCPGWRSS</sequence>
<accession>A0A0E9T5Z0</accession>
<protein>
    <submittedName>
        <fullName evidence="1">Uncharacterized protein</fullName>
    </submittedName>
</protein>
<organism evidence="1">
    <name type="scientific">Anguilla anguilla</name>
    <name type="common">European freshwater eel</name>
    <name type="synonym">Muraena anguilla</name>
    <dbReference type="NCBI Taxonomy" id="7936"/>
    <lineage>
        <taxon>Eukaryota</taxon>
        <taxon>Metazoa</taxon>
        <taxon>Chordata</taxon>
        <taxon>Craniata</taxon>
        <taxon>Vertebrata</taxon>
        <taxon>Euteleostomi</taxon>
        <taxon>Actinopterygii</taxon>
        <taxon>Neopterygii</taxon>
        <taxon>Teleostei</taxon>
        <taxon>Anguilliformes</taxon>
        <taxon>Anguillidae</taxon>
        <taxon>Anguilla</taxon>
    </lineage>
</organism>
<dbReference type="EMBL" id="GBXM01059785">
    <property type="protein sequence ID" value="JAH48792.1"/>
    <property type="molecule type" value="Transcribed_RNA"/>
</dbReference>
<reference evidence="1" key="2">
    <citation type="journal article" date="2015" name="Fish Shellfish Immunol.">
        <title>Early steps in the European eel (Anguilla anguilla)-Vibrio vulnificus interaction in the gills: Role of the RtxA13 toxin.</title>
        <authorList>
            <person name="Callol A."/>
            <person name="Pajuelo D."/>
            <person name="Ebbesson L."/>
            <person name="Teles M."/>
            <person name="MacKenzie S."/>
            <person name="Amaro C."/>
        </authorList>
    </citation>
    <scope>NUCLEOTIDE SEQUENCE</scope>
</reference>
<reference evidence="1" key="1">
    <citation type="submission" date="2014-11" db="EMBL/GenBank/DDBJ databases">
        <authorList>
            <person name="Amaro Gonzalez C."/>
        </authorList>
    </citation>
    <scope>NUCLEOTIDE SEQUENCE</scope>
</reference>